<keyword evidence="2" id="KW-1185">Reference proteome</keyword>
<comment type="caution">
    <text evidence="1">The sequence shown here is derived from an EMBL/GenBank/DDBJ whole genome shotgun (WGS) entry which is preliminary data.</text>
</comment>
<evidence type="ECO:0000313" key="1">
    <source>
        <dbReference type="EMBL" id="KEQ30232.1"/>
    </source>
</evidence>
<gene>
    <name evidence="1" type="ORF">N180_06790</name>
</gene>
<accession>A0A081PHQ9</accession>
<organism evidence="1 2">
    <name type="scientific">Pedobacter antarcticus 4BY</name>
    <dbReference type="NCBI Taxonomy" id="1358423"/>
    <lineage>
        <taxon>Bacteria</taxon>
        <taxon>Pseudomonadati</taxon>
        <taxon>Bacteroidota</taxon>
        <taxon>Sphingobacteriia</taxon>
        <taxon>Sphingobacteriales</taxon>
        <taxon>Sphingobacteriaceae</taxon>
        <taxon>Pedobacter</taxon>
    </lineage>
</organism>
<dbReference type="Proteomes" id="UP000028007">
    <property type="component" value="Unassembled WGS sequence"/>
</dbReference>
<evidence type="ECO:0000313" key="2">
    <source>
        <dbReference type="Proteomes" id="UP000028007"/>
    </source>
</evidence>
<dbReference type="EMBL" id="JNFF01000048">
    <property type="protein sequence ID" value="KEQ30232.1"/>
    <property type="molecule type" value="Genomic_DNA"/>
</dbReference>
<name>A0A081PHQ9_9SPHI</name>
<sequence>MPFPPASTWFFYSRASMPLLSHFKSKGMIVFLTQEQGHALGFAKKSPPIQVVFVWQNLVPAKH</sequence>
<dbReference type="AlphaFoldDB" id="A0A081PHQ9"/>
<protein>
    <submittedName>
        <fullName evidence="1">Uncharacterized protein</fullName>
    </submittedName>
</protein>
<proteinExistence type="predicted"/>
<reference evidence="1 2" key="1">
    <citation type="journal article" date="1992" name="Int. J. Syst. Bacteriol.">
        <title>Sphingobacterium antarcticus sp. nov. a Psychrotrophic Bacterium from the Soils of Schirmacher Oasis, Antarctica.</title>
        <authorList>
            <person name="Shivaji S."/>
            <person name="Ray M.K."/>
            <person name="Rao N.S."/>
            <person name="Saiserr L."/>
            <person name="Jagannadham M.V."/>
            <person name="Kumar G.S."/>
            <person name="Reddy G."/>
            <person name="Bhargava P.M."/>
        </authorList>
    </citation>
    <scope>NUCLEOTIDE SEQUENCE [LARGE SCALE GENOMIC DNA]</scope>
    <source>
        <strain evidence="1 2">4BY</strain>
    </source>
</reference>